<evidence type="ECO:0000256" key="7">
    <source>
        <dbReference type="RuleBase" id="RU363032"/>
    </source>
</evidence>
<sequence>MEATYIRRKADGRINIKSGSKIEQVTRWTIILLTLLTIMAFMFFDYSGLDLGTAISETVYNLKIMFLEPALTHFSLGEAFYQVGITLGLAFLATIIGAVIAFFLALLAANNLSNKWTSKTVRIFVAFIRAVPTVLWVLIFAIAAGLGSEAAILGMLFHSIAYLVKAFSEAFEEVDKGIIEALRATGSSWWHIVTRAVLPSTLTYLLSWTFLRFEINFSVAVAMGAAAGAGGIGFELFMASGFYFDLREVGFITYAILLIAIVLEVLSTRLKNRYFPASAGN</sequence>
<proteinExistence type="inferred from homology"/>
<evidence type="ECO:0000313" key="9">
    <source>
        <dbReference type="EMBL" id="ASN07035.1"/>
    </source>
</evidence>
<dbReference type="GO" id="GO:0005886">
    <property type="term" value="C:plasma membrane"/>
    <property type="evidence" value="ECO:0007669"/>
    <property type="project" value="UniProtKB-SubCell"/>
</dbReference>
<feature type="transmembrane region" description="Helical" evidence="7">
    <location>
        <begin position="189"/>
        <end position="211"/>
    </location>
</feature>
<dbReference type="RefSeq" id="WP_089534029.1">
    <property type="nucleotide sequence ID" value="NZ_CP022437.1"/>
</dbReference>
<dbReference type="EMBL" id="CP022437">
    <property type="protein sequence ID" value="ASN07035.1"/>
    <property type="molecule type" value="Genomic_DNA"/>
</dbReference>
<evidence type="ECO:0000259" key="8">
    <source>
        <dbReference type="PROSITE" id="PS50928"/>
    </source>
</evidence>
<keyword evidence="6 7" id="KW-0472">Membrane</keyword>
<dbReference type="PANTHER" id="PTHR30043:SF1">
    <property type="entry name" value="ABC TRANSPORT SYSTEM PERMEASE PROTEIN P69"/>
    <property type="match status" value="1"/>
</dbReference>
<feature type="transmembrane region" description="Helical" evidence="7">
    <location>
        <begin position="217"/>
        <end position="237"/>
    </location>
</feature>
<evidence type="ECO:0000256" key="1">
    <source>
        <dbReference type="ARBA" id="ARBA00004651"/>
    </source>
</evidence>
<reference evidence="9 10" key="1">
    <citation type="journal article" date="2003" name="Int. J. Syst. Evol. Microbiol.">
        <title>Virgibacillus carmonensis sp. nov., Virgibacillus necropolis sp. nov. and Virgibacillus picturae sp. nov., three novel species isolated from deteriorated mural paintings, transfer of the species of the genus salibacillus to Virgibacillus, as Virgibacillus marismortui comb. nov. and Virgibacillus salexigens comb. nov., and emended description of the genus Virgibacillus.</title>
        <authorList>
            <person name="Heyrman J."/>
            <person name="Logan N.A."/>
            <person name="Busse H.J."/>
            <person name="Balcaen A."/>
            <person name="Lebbe L."/>
            <person name="Rodriguez-Diaz M."/>
            <person name="Swings J."/>
            <person name="De Vos P."/>
        </authorList>
    </citation>
    <scope>NUCLEOTIDE SEQUENCE [LARGE SCALE GENOMIC DNA]</scope>
    <source>
        <strain evidence="9 10">LMG 19488</strain>
    </source>
</reference>
<keyword evidence="4 7" id="KW-0812">Transmembrane</keyword>
<dbReference type="CDD" id="cd06261">
    <property type="entry name" value="TM_PBP2"/>
    <property type="match status" value="1"/>
</dbReference>
<keyword evidence="3" id="KW-1003">Cell membrane</keyword>
<dbReference type="Gene3D" id="1.10.3720.10">
    <property type="entry name" value="MetI-like"/>
    <property type="match status" value="1"/>
</dbReference>
<evidence type="ECO:0000256" key="4">
    <source>
        <dbReference type="ARBA" id="ARBA00022692"/>
    </source>
</evidence>
<dbReference type="InterPro" id="IPR000515">
    <property type="entry name" value="MetI-like"/>
</dbReference>
<evidence type="ECO:0000256" key="6">
    <source>
        <dbReference type="ARBA" id="ARBA00023136"/>
    </source>
</evidence>
<dbReference type="InterPro" id="IPR035906">
    <property type="entry name" value="MetI-like_sf"/>
</dbReference>
<evidence type="ECO:0000256" key="2">
    <source>
        <dbReference type="ARBA" id="ARBA00022448"/>
    </source>
</evidence>
<dbReference type="GO" id="GO:0055085">
    <property type="term" value="P:transmembrane transport"/>
    <property type="evidence" value="ECO:0007669"/>
    <property type="project" value="InterPro"/>
</dbReference>
<dbReference type="PANTHER" id="PTHR30043">
    <property type="entry name" value="PHOSPHONATES TRANSPORT SYSTEM PERMEASE PROTEIN"/>
    <property type="match status" value="1"/>
</dbReference>
<evidence type="ECO:0000256" key="3">
    <source>
        <dbReference type="ARBA" id="ARBA00022475"/>
    </source>
</evidence>
<dbReference type="Proteomes" id="UP000204391">
    <property type="component" value="Chromosome"/>
</dbReference>
<dbReference type="Pfam" id="PF00528">
    <property type="entry name" value="BPD_transp_1"/>
    <property type="match status" value="1"/>
</dbReference>
<comment type="subcellular location">
    <subcellularLocation>
        <location evidence="1 7">Cell membrane</location>
        <topology evidence="1 7">Multi-pass membrane protein</topology>
    </subcellularLocation>
</comment>
<dbReference type="OrthoDB" id="8557224at2"/>
<keyword evidence="5 7" id="KW-1133">Transmembrane helix</keyword>
<evidence type="ECO:0000256" key="5">
    <source>
        <dbReference type="ARBA" id="ARBA00022989"/>
    </source>
</evidence>
<name>A0A221MHB9_9BACI</name>
<organism evidence="9 10">
    <name type="scientific">Virgibacillus necropolis</name>
    <dbReference type="NCBI Taxonomy" id="163877"/>
    <lineage>
        <taxon>Bacteria</taxon>
        <taxon>Bacillati</taxon>
        <taxon>Bacillota</taxon>
        <taxon>Bacilli</taxon>
        <taxon>Bacillales</taxon>
        <taxon>Bacillaceae</taxon>
        <taxon>Virgibacillus</taxon>
    </lineage>
</organism>
<gene>
    <name evidence="9" type="ORF">CFK40_19450</name>
</gene>
<feature type="transmembrane region" description="Helical" evidence="7">
    <location>
        <begin position="79"/>
        <end position="109"/>
    </location>
</feature>
<dbReference type="SUPFAM" id="SSF161098">
    <property type="entry name" value="MetI-like"/>
    <property type="match status" value="1"/>
</dbReference>
<keyword evidence="10" id="KW-1185">Reference proteome</keyword>
<protein>
    <submittedName>
        <fullName evidence="9">Phosphonate ABC transporter permease</fullName>
    </submittedName>
</protein>
<feature type="transmembrane region" description="Helical" evidence="7">
    <location>
        <begin position="25"/>
        <end position="44"/>
    </location>
</feature>
<dbReference type="KEGG" id="vne:CFK40_19450"/>
<feature type="domain" description="ABC transmembrane type-1" evidence="8">
    <location>
        <begin position="83"/>
        <end position="267"/>
    </location>
</feature>
<evidence type="ECO:0000313" key="10">
    <source>
        <dbReference type="Proteomes" id="UP000204391"/>
    </source>
</evidence>
<accession>A0A221MHB9</accession>
<comment type="similarity">
    <text evidence="7">Belongs to the binding-protein-dependent transport system permease family.</text>
</comment>
<dbReference type="AlphaFoldDB" id="A0A221MHB9"/>
<keyword evidence="2 7" id="KW-0813">Transport</keyword>
<feature type="transmembrane region" description="Helical" evidence="7">
    <location>
        <begin position="121"/>
        <end position="144"/>
    </location>
</feature>
<dbReference type="PROSITE" id="PS50928">
    <property type="entry name" value="ABC_TM1"/>
    <property type="match status" value="1"/>
</dbReference>
<feature type="transmembrane region" description="Helical" evidence="7">
    <location>
        <begin position="249"/>
        <end position="266"/>
    </location>
</feature>